<dbReference type="EMBL" id="CP016414">
    <property type="protein sequence ID" value="ANU35536.1"/>
    <property type="molecule type" value="Genomic_DNA"/>
</dbReference>
<proteinExistence type="predicted"/>
<dbReference type="GeneID" id="96871586"/>
<sequence>MWAWFTRWLKKYDQWCQSMGLTPEQKRSCVAYRAEPTLQEQPKPSSKAQQ</sequence>
<accession>A0A1C7F6F4</accession>
<dbReference type="Proteomes" id="UP000092528">
    <property type="component" value="Chromosome 1"/>
</dbReference>
<organism evidence="1 2">
    <name type="scientific">Vibrio scophthalmi</name>
    <dbReference type="NCBI Taxonomy" id="45658"/>
    <lineage>
        <taxon>Bacteria</taxon>
        <taxon>Pseudomonadati</taxon>
        <taxon>Pseudomonadota</taxon>
        <taxon>Gammaproteobacteria</taxon>
        <taxon>Vibrionales</taxon>
        <taxon>Vibrionaceae</taxon>
        <taxon>Vibrio</taxon>
    </lineage>
</organism>
<evidence type="ECO:0008006" key="3">
    <source>
        <dbReference type="Google" id="ProtNLM"/>
    </source>
</evidence>
<dbReference type="STRING" id="45658.VSVS12_02539"/>
<dbReference type="AlphaFoldDB" id="A0A1C7F6F4"/>
<dbReference type="RefSeq" id="WP_005594104.1">
    <property type="nucleotide sequence ID" value="NZ_CP016414.1"/>
</dbReference>
<evidence type="ECO:0000313" key="1">
    <source>
        <dbReference type="EMBL" id="ANU35536.1"/>
    </source>
</evidence>
<evidence type="ECO:0000313" key="2">
    <source>
        <dbReference type="Proteomes" id="UP000092528"/>
    </source>
</evidence>
<protein>
    <recommendedName>
        <fullName evidence="3">DUF5363 family protein</fullName>
    </recommendedName>
</protein>
<gene>
    <name evidence="1" type="ORF">VSVS05_00399</name>
</gene>
<reference evidence="1 2" key="1">
    <citation type="submission" date="2016-07" db="EMBL/GenBank/DDBJ databases">
        <title>Genome sequencing of Vibrio scophthalmi strain VS-05, an isolated from Paralichthys olivaceus.</title>
        <authorList>
            <person name="Han H.-J."/>
        </authorList>
    </citation>
    <scope>NUCLEOTIDE SEQUENCE [LARGE SCALE GENOMIC DNA]</scope>
    <source>
        <strain evidence="1 2">VS-05</strain>
    </source>
</reference>
<name>A0A1C7F6F4_9VIBR</name>
<keyword evidence="2" id="KW-1185">Reference proteome</keyword>